<dbReference type="Pfam" id="PF05954">
    <property type="entry name" value="Phage_GPD"/>
    <property type="match status" value="1"/>
</dbReference>
<proteinExistence type="predicted"/>
<dbReference type="AlphaFoldDB" id="A0A7W4ZC96"/>
<organism evidence="1 2">
    <name type="scientific">Microbulbifer rhizosphaerae</name>
    <dbReference type="NCBI Taxonomy" id="1562603"/>
    <lineage>
        <taxon>Bacteria</taxon>
        <taxon>Pseudomonadati</taxon>
        <taxon>Pseudomonadota</taxon>
        <taxon>Gammaproteobacteria</taxon>
        <taxon>Cellvibrionales</taxon>
        <taxon>Microbulbiferaceae</taxon>
        <taxon>Microbulbifer</taxon>
    </lineage>
</organism>
<reference evidence="1 2" key="1">
    <citation type="submission" date="2020-08" db="EMBL/GenBank/DDBJ databases">
        <title>Genomic Encyclopedia of Type Strains, Phase III (KMG-III): the genomes of soil and plant-associated and newly described type strains.</title>
        <authorList>
            <person name="Whitman W."/>
        </authorList>
    </citation>
    <scope>NUCLEOTIDE SEQUENCE [LARGE SCALE GENOMIC DNA]</scope>
    <source>
        <strain evidence="1 2">CECT 8799</strain>
    </source>
</reference>
<accession>A0A7W4ZC96</accession>
<evidence type="ECO:0000313" key="2">
    <source>
        <dbReference type="Proteomes" id="UP000535937"/>
    </source>
</evidence>
<dbReference type="SUPFAM" id="SSF69279">
    <property type="entry name" value="Phage tail proteins"/>
    <property type="match status" value="1"/>
</dbReference>
<evidence type="ECO:0000313" key="1">
    <source>
        <dbReference type="EMBL" id="MBB3063130.1"/>
    </source>
</evidence>
<dbReference type="EMBL" id="JACHWZ010000024">
    <property type="protein sequence ID" value="MBB3063130.1"/>
    <property type="molecule type" value="Genomic_DNA"/>
</dbReference>
<dbReference type="Proteomes" id="UP000535937">
    <property type="component" value="Unassembled WGS sequence"/>
</dbReference>
<sequence length="361" mass="40051">MTSATFIASRPVFTVDGEDVGELTRDLLHLHCEESVDGLKTLRGRFVAVGPQSGEQQQKLLYMDGRILDFGKEIKVAIGPLEGQRTIFEGFISALELNYEEGEEPEICLYAEDKLMDLRMTRRMKTYEEMNDEDIASAIAEEHGLTPEVDAPGPTYDRIQQLNMSDLAFLRERARLLQADVWTDGSSLFFKTRDRRDGLAMTLVRGNDIIAATACADLAHQRTSVRISGYDANNREVIDEEAGEDAVRGEITSGRSGVEILNSAFGERVSHRVREVPLESAEAADWVRAEILRRARGFVQVSGVTSGHPDLIVGGQLTLERMGPVFSGDGYYVTQVAHTYDLSSGHRTQFRAERAAVGNYA</sequence>
<name>A0A7W4ZC96_9GAMM</name>
<dbReference type="RefSeq" id="WP_183463026.1">
    <property type="nucleotide sequence ID" value="NZ_JACHWZ010000024.1"/>
</dbReference>
<gene>
    <name evidence="1" type="ORF">FHS09_003982</name>
</gene>
<comment type="caution">
    <text evidence="1">The sequence shown here is derived from an EMBL/GenBank/DDBJ whole genome shotgun (WGS) entry which is preliminary data.</text>
</comment>
<protein>
    <submittedName>
        <fullName evidence="1">Phage protein D</fullName>
    </submittedName>
</protein>
<keyword evidence="2" id="KW-1185">Reference proteome</keyword>